<evidence type="ECO:0000259" key="2">
    <source>
        <dbReference type="PROSITE" id="PS50181"/>
    </source>
</evidence>
<dbReference type="PROSITE" id="PS50181">
    <property type="entry name" value="FBOX"/>
    <property type="match status" value="1"/>
</dbReference>
<evidence type="ECO:0000256" key="1">
    <source>
        <dbReference type="SAM" id="MobiDB-lite"/>
    </source>
</evidence>
<dbReference type="Pfam" id="PF24539">
    <property type="entry name" value="DUF7600"/>
    <property type="match status" value="1"/>
</dbReference>
<dbReference type="Proteomes" id="UP000054383">
    <property type="component" value="Unassembled WGS sequence"/>
</dbReference>
<dbReference type="SUPFAM" id="SSF81383">
    <property type="entry name" value="F-box domain"/>
    <property type="match status" value="1"/>
</dbReference>
<dbReference type="InterPro" id="IPR036047">
    <property type="entry name" value="F-box-like_dom_sf"/>
</dbReference>
<organism evidence="3 4">
    <name type="scientific">Talaromyces islandicus</name>
    <name type="common">Penicillium islandicum</name>
    <dbReference type="NCBI Taxonomy" id="28573"/>
    <lineage>
        <taxon>Eukaryota</taxon>
        <taxon>Fungi</taxon>
        <taxon>Dikarya</taxon>
        <taxon>Ascomycota</taxon>
        <taxon>Pezizomycotina</taxon>
        <taxon>Eurotiomycetes</taxon>
        <taxon>Eurotiomycetidae</taxon>
        <taxon>Eurotiales</taxon>
        <taxon>Trichocomaceae</taxon>
        <taxon>Talaromyces</taxon>
        <taxon>Talaromyces sect. Islandici</taxon>
    </lineage>
</organism>
<dbReference type="OrthoDB" id="4222459at2759"/>
<protein>
    <submittedName>
        <fullName evidence="3">Clathrin heavy chain 2</fullName>
    </submittedName>
</protein>
<gene>
    <name evidence="3" type="ORF">PISL3812_08736</name>
</gene>
<dbReference type="Gene3D" id="1.20.1280.50">
    <property type="match status" value="1"/>
</dbReference>
<evidence type="ECO:0000313" key="3">
    <source>
        <dbReference type="EMBL" id="CRG91685.1"/>
    </source>
</evidence>
<keyword evidence="4" id="KW-1185">Reference proteome</keyword>
<reference evidence="3 4" key="1">
    <citation type="submission" date="2015-04" db="EMBL/GenBank/DDBJ databases">
        <authorList>
            <person name="Syromyatnikov M.Y."/>
            <person name="Popov V.N."/>
        </authorList>
    </citation>
    <scope>NUCLEOTIDE SEQUENCE [LARGE SCALE GENOMIC DNA]</scope>
    <source>
        <strain evidence="3">WF-38-12</strain>
    </source>
</reference>
<sequence length="611" mass="69598">MAQTAIWFDHTCVICGLLVVDREPQSPEFWLSQYRIIYCEDEKCALSGVGVYSREFGNVYLAPSNPESRRMKSVDEPNPSDTGIEGSSGFVFHESCWEILRECFKPQEFSIPRLWDVCRSMPPFDADQVVYSLLDGSGYYGYPISIDVPPEDFVWKDALIEKKDNSLADPYNLPLMGYLLEMVAEEPLEDYPFSAISNIPTKPSIMERLPKEICDEIASLLSTSDLANLRLASRSFVDIYRNQSVWASRFTRPSGDRYWLFETREMKKKACDWRRLYTLTSDTYSPMVFSNRKRVWTAVNLIKDIMDMTWIGNIQELSINATCDEQRQKVDIPVSVRRICFSFAKLSKISYITGIGFTSSEGVVNKMGYWANNQALSVEVTGFKGFTVALDSYGLRAIQVNQDQNRVSDWVGCPDDCPKTMNLVTSGNITALEVQYDGWKIVGIVLDINGRTAGLPAENRSRRETDVWYPDILEEGLFISGYGYNDLELAHMDYPTYWVLFGGRGGIYLRNLIKITGTIEGNHISLKFTYNTDRIPVQNYELGPIKGRIDVDFTIINFPIDGPGGEVVTALDVYTPEVCSDRWPYLIYGFEGKELFPSLRSQYKSRNKTTD</sequence>
<proteinExistence type="predicted"/>
<accession>A0A0U1M7W6</accession>
<dbReference type="InterPro" id="IPR001810">
    <property type="entry name" value="F-box_dom"/>
</dbReference>
<dbReference type="Pfam" id="PF12937">
    <property type="entry name" value="F-box-like"/>
    <property type="match status" value="1"/>
</dbReference>
<dbReference type="EMBL" id="CVMT01000010">
    <property type="protein sequence ID" value="CRG91685.1"/>
    <property type="molecule type" value="Genomic_DNA"/>
</dbReference>
<dbReference type="InterPro" id="IPR056021">
    <property type="entry name" value="DUF7600"/>
</dbReference>
<evidence type="ECO:0000313" key="4">
    <source>
        <dbReference type="Proteomes" id="UP000054383"/>
    </source>
</evidence>
<feature type="domain" description="F-box" evidence="2">
    <location>
        <begin position="203"/>
        <end position="249"/>
    </location>
</feature>
<dbReference type="CDD" id="cd09917">
    <property type="entry name" value="F-box_SF"/>
    <property type="match status" value="1"/>
</dbReference>
<feature type="region of interest" description="Disordered" evidence="1">
    <location>
        <begin position="67"/>
        <end position="86"/>
    </location>
</feature>
<name>A0A0U1M7W6_TALIS</name>
<dbReference type="STRING" id="28573.A0A0U1M7W6"/>
<dbReference type="OMA" id="PLAWINF"/>
<dbReference type="AlphaFoldDB" id="A0A0U1M7W6"/>